<accession>A0A8B6MBL3</accession>
<sequence length="222" mass="25448">MPGRSHEDEQLWIRADDVVLKSRLEITQKLLRTESANREVEHALLTLQQIRERLRHGVGVVDAKAECKRIAEKDDRPPALRRNRAPQQFRIEGVVGSIDFCACLRIDPLCVVDPRMFHTPAKHGFIDRPAGSHDQQLLRLDEPCCGLHHAKAEETRGEYYQRVTQTASRERGEIRDAEEDENEAQQPKNWKGLLHLHPGDESDQNGDRPDAEPSGDRAWHQL</sequence>
<evidence type="ECO:0000313" key="3">
    <source>
        <dbReference type="Proteomes" id="UP000485880"/>
    </source>
</evidence>
<dbReference type="AlphaFoldDB" id="A0A8B6MBL3"/>
<dbReference type="Proteomes" id="UP000485880">
    <property type="component" value="Unassembled WGS sequence"/>
</dbReference>
<name>A0A8B6MBL3_METTU</name>
<organism evidence="2 3">
    <name type="scientific">Methylocella tundrae</name>
    <dbReference type="NCBI Taxonomy" id="227605"/>
    <lineage>
        <taxon>Bacteria</taxon>
        <taxon>Pseudomonadati</taxon>
        <taxon>Pseudomonadota</taxon>
        <taxon>Alphaproteobacteria</taxon>
        <taxon>Hyphomicrobiales</taxon>
        <taxon>Beijerinckiaceae</taxon>
        <taxon>Methylocella</taxon>
    </lineage>
</organism>
<feature type="compositionally biased region" description="Basic and acidic residues" evidence="1">
    <location>
        <begin position="197"/>
        <end position="222"/>
    </location>
</feature>
<gene>
    <name evidence="2" type="ORF">MPC4_80051</name>
</gene>
<evidence type="ECO:0000313" key="2">
    <source>
        <dbReference type="EMBL" id="VTZ52380.1"/>
    </source>
</evidence>
<reference evidence="2 3" key="1">
    <citation type="submission" date="2019-05" db="EMBL/GenBank/DDBJ databases">
        <authorList>
            <person name="Farhan Ul Haque M."/>
        </authorList>
    </citation>
    <scope>NUCLEOTIDE SEQUENCE [LARGE SCALE GENOMIC DNA]</scope>
    <source>
        <strain evidence="2">2</strain>
    </source>
</reference>
<comment type="caution">
    <text evidence="2">The sequence shown here is derived from an EMBL/GenBank/DDBJ whole genome shotgun (WGS) entry which is preliminary data.</text>
</comment>
<keyword evidence="3" id="KW-1185">Reference proteome</keyword>
<protein>
    <submittedName>
        <fullName evidence="2">Uncharacterized protein</fullName>
    </submittedName>
</protein>
<proteinExistence type="predicted"/>
<feature type="region of interest" description="Disordered" evidence="1">
    <location>
        <begin position="167"/>
        <end position="222"/>
    </location>
</feature>
<dbReference type="EMBL" id="CABFMQ020000142">
    <property type="protein sequence ID" value="VTZ52380.1"/>
    <property type="molecule type" value="Genomic_DNA"/>
</dbReference>
<evidence type="ECO:0000256" key="1">
    <source>
        <dbReference type="SAM" id="MobiDB-lite"/>
    </source>
</evidence>